<dbReference type="SUPFAM" id="SSF51161">
    <property type="entry name" value="Trimeric LpxA-like enzymes"/>
    <property type="match status" value="1"/>
</dbReference>
<gene>
    <name evidence="1" type="ORF">ACFFGY_00040</name>
</gene>
<protein>
    <recommendedName>
        <fullName evidence="3">Acetyltransferase</fullName>
    </recommendedName>
</protein>
<dbReference type="EMBL" id="JBHLUN010000001">
    <property type="protein sequence ID" value="MFC0406615.1"/>
    <property type="molecule type" value="Genomic_DNA"/>
</dbReference>
<sequence>MLLRETPTIAVVQVDARFRQLLADHHVFIADNGSYERWGDNTVVSFTKDTLIEPYTAFFRGETLCTMGAFSYSHSPMPLGMRVGRYCSIAGGLKGIGSEHPIAAVSTSPAFYDRRVIFSSVAAAEMEHGWPWKRMPFHEKPAPVIGNDVWLTAEVGLNRGAVVGDGAIILRNAMVSTKLDGFWLYGGIPARAVRPRFPGELGVKMAATEWWQLSPKDLAAYPMHDPAAFVEQWESGSASAQAWKPAVLNLWDEVQRLG</sequence>
<dbReference type="RefSeq" id="WP_377042286.1">
    <property type="nucleotide sequence ID" value="NZ_JBHLUN010000001.1"/>
</dbReference>
<reference evidence="1 2" key="1">
    <citation type="submission" date="2024-09" db="EMBL/GenBank/DDBJ databases">
        <authorList>
            <person name="Sun Q."/>
            <person name="Mori K."/>
        </authorList>
    </citation>
    <scope>NUCLEOTIDE SEQUENCE [LARGE SCALE GENOMIC DNA]</scope>
    <source>
        <strain evidence="1 2">TBRC 5777</strain>
    </source>
</reference>
<accession>A0ABV6JMN8</accession>
<dbReference type="Proteomes" id="UP001589865">
    <property type="component" value="Unassembled WGS sequence"/>
</dbReference>
<evidence type="ECO:0000313" key="1">
    <source>
        <dbReference type="EMBL" id="MFC0406615.1"/>
    </source>
</evidence>
<organism evidence="1 2">
    <name type="scientific">Roseomonas elaeocarpi</name>
    <dbReference type="NCBI Taxonomy" id="907779"/>
    <lineage>
        <taxon>Bacteria</taxon>
        <taxon>Pseudomonadati</taxon>
        <taxon>Pseudomonadota</taxon>
        <taxon>Alphaproteobacteria</taxon>
        <taxon>Acetobacterales</taxon>
        <taxon>Roseomonadaceae</taxon>
        <taxon>Roseomonas</taxon>
    </lineage>
</organism>
<evidence type="ECO:0008006" key="3">
    <source>
        <dbReference type="Google" id="ProtNLM"/>
    </source>
</evidence>
<dbReference type="InterPro" id="IPR011004">
    <property type="entry name" value="Trimer_LpxA-like_sf"/>
</dbReference>
<proteinExistence type="predicted"/>
<dbReference type="Gene3D" id="2.160.10.10">
    <property type="entry name" value="Hexapeptide repeat proteins"/>
    <property type="match status" value="1"/>
</dbReference>
<evidence type="ECO:0000313" key="2">
    <source>
        <dbReference type="Proteomes" id="UP001589865"/>
    </source>
</evidence>
<keyword evidence="2" id="KW-1185">Reference proteome</keyword>
<name>A0ABV6JMN8_9PROT</name>
<comment type="caution">
    <text evidence="1">The sequence shown here is derived from an EMBL/GenBank/DDBJ whole genome shotgun (WGS) entry which is preliminary data.</text>
</comment>